<organism evidence="1 2">
    <name type="scientific">Pristionchus entomophagus</name>
    <dbReference type="NCBI Taxonomy" id="358040"/>
    <lineage>
        <taxon>Eukaryota</taxon>
        <taxon>Metazoa</taxon>
        <taxon>Ecdysozoa</taxon>
        <taxon>Nematoda</taxon>
        <taxon>Chromadorea</taxon>
        <taxon>Rhabditida</taxon>
        <taxon>Rhabditina</taxon>
        <taxon>Diplogasteromorpha</taxon>
        <taxon>Diplogasteroidea</taxon>
        <taxon>Neodiplogasteridae</taxon>
        <taxon>Pristionchus</taxon>
    </lineage>
</organism>
<name>A0AAV5SZ49_9BILA</name>
<proteinExistence type="predicted"/>
<evidence type="ECO:0000313" key="1">
    <source>
        <dbReference type="EMBL" id="GMS87617.1"/>
    </source>
</evidence>
<keyword evidence="2" id="KW-1185">Reference proteome</keyword>
<dbReference type="EMBL" id="BTSX01000003">
    <property type="protein sequence ID" value="GMS87617.1"/>
    <property type="molecule type" value="Genomic_DNA"/>
</dbReference>
<sequence length="97" mass="11123">DSLIHVGSFPFKTTQHLEKELAVVKAAEMTNKEEEVDQLKRAIAKEKNISADISRVNITFGDEITRLREILDEKDRLLNLTFQENAGLGDRLRKNEE</sequence>
<dbReference type="AlphaFoldDB" id="A0AAV5SZ49"/>
<evidence type="ECO:0000313" key="2">
    <source>
        <dbReference type="Proteomes" id="UP001432027"/>
    </source>
</evidence>
<dbReference type="Proteomes" id="UP001432027">
    <property type="component" value="Unassembled WGS sequence"/>
</dbReference>
<reference evidence="1" key="1">
    <citation type="submission" date="2023-10" db="EMBL/GenBank/DDBJ databases">
        <title>Genome assembly of Pristionchus species.</title>
        <authorList>
            <person name="Yoshida K."/>
            <person name="Sommer R.J."/>
        </authorList>
    </citation>
    <scope>NUCLEOTIDE SEQUENCE</scope>
    <source>
        <strain evidence="1">RS0144</strain>
    </source>
</reference>
<gene>
    <name evidence="1" type="ORF">PENTCL1PPCAC_9792</name>
</gene>
<protein>
    <submittedName>
        <fullName evidence="1">Uncharacterized protein</fullName>
    </submittedName>
</protein>
<accession>A0AAV5SZ49</accession>
<feature type="non-terminal residue" evidence="1">
    <location>
        <position position="1"/>
    </location>
</feature>
<comment type="caution">
    <text evidence="1">The sequence shown here is derived from an EMBL/GenBank/DDBJ whole genome shotgun (WGS) entry which is preliminary data.</text>
</comment>